<keyword evidence="2 5" id="KW-0812">Transmembrane</keyword>
<organism evidence="6 7">
    <name type="scientific">Lampropedia cohaerens</name>
    <dbReference type="NCBI Taxonomy" id="1610491"/>
    <lineage>
        <taxon>Bacteria</taxon>
        <taxon>Pseudomonadati</taxon>
        <taxon>Pseudomonadota</taxon>
        <taxon>Betaproteobacteria</taxon>
        <taxon>Burkholderiales</taxon>
        <taxon>Comamonadaceae</taxon>
        <taxon>Lampropedia</taxon>
    </lineage>
</organism>
<keyword evidence="7" id="KW-1185">Reference proteome</keyword>
<dbReference type="HAMAP" id="MF_01874">
    <property type="entry name" value="UPF0756"/>
    <property type="match status" value="1"/>
</dbReference>
<comment type="similarity">
    <text evidence="5">Belongs to the UPF0756 family.</text>
</comment>
<proteinExistence type="inferred from homology"/>
<comment type="subcellular location">
    <subcellularLocation>
        <location evidence="5">Cell membrane</location>
        <topology evidence="5">Multi-pass membrane protein</topology>
    </subcellularLocation>
</comment>
<reference evidence="6 7" key="1">
    <citation type="submission" date="2015-05" db="EMBL/GenBank/DDBJ databases">
        <title>Draft genome sequence of Lampropedia sp. CT6, isolated from the microbial mat of a hot water spring, located at Manikaran, India.</title>
        <authorList>
            <person name="Tripathi C."/>
            <person name="Rani P."/>
            <person name="Mahato N.K."/>
            <person name="Lal R."/>
        </authorList>
    </citation>
    <scope>NUCLEOTIDE SEQUENCE [LARGE SCALE GENOMIC DNA]</scope>
    <source>
        <strain evidence="6 7">CT6</strain>
    </source>
</reference>
<dbReference type="PANTHER" id="PTHR38452:SF1">
    <property type="entry name" value="UPF0756 MEMBRANE PROTEIN YEAL"/>
    <property type="match status" value="1"/>
</dbReference>
<dbReference type="EMBL" id="LBNQ01000014">
    <property type="protein sequence ID" value="KKW68717.1"/>
    <property type="molecule type" value="Genomic_DNA"/>
</dbReference>
<feature type="transmembrane region" description="Helical" evidence="5">
    <location>
        <begin position="82"/>
        <end position="102"/>
    </location>
</feature>
<dbReference type="InterPro" id="IPR007382">
    <property type="entry name" value="UPF0756_TM"/>
</dbReference>
<dbReference type="OrthoDB" id="80306at2"/>
<dbReference type="RefSeq" id="WP_046740940.1">
    <property type="nucleotide sequence ID" value="NZ_LBNQ01000014.1"/>
</dbReference>
<name>A0A0U1Q1T6_9BURK</name>
<sequence length="150" mass="15634">MPAFDPTLLVLLLIAAVGIISQNTAVAIAMLLLLLIRLTPLQQALPWIERHGLTIGIIILLMGVMAPIASGKISMLDLMRAFTHWKSLLAVAVGICVAWLGGRGVPLMMSNPGLVPGLMVGTVIGVAFFKGVPVGPLIAAGILAVALGKW</sequence>
<feature type="transmembrane region" description="Helical" evidence="5">
    <location>
        <begin position="114"/>
        <end position="147"/>
    </location>
</feature>
<dbReference type="Pfam" id="PF04284">
    <property type="entry name" value="DUF441"/>
    <property type="match status" value="1"/>
</dbReference>
<evidence type="ECO:0000256" key="3">
    <source>
        <dbReference type="ARBA" id="ARBA00022989"/>
    </source>
</evidence>
<evidence type="ECO:0000313" key="6">
    <source>
        <dbReference type="EMBL" id="KKW68717.1"/>
    </source>
</evidence>
<evidence type="ECO:0000256" key="1">
    <source>
        <dbReference type="ARBA" id="ARBA00022475"/>
    </source>
</evidence>
<evidence type="ECO:0000256" key="2">
    <source>
        <dbReference type="ARBA" id="ARBA00022692"/>
    </source>
</evidence>
<evidence type="ECO:0000313" key="7">
    <source>
        <dbReference type="Proteomes" id="UP000050580"/>
    </source>
</evidence>
<dbReference type="AlphaFoldDB" id="A0A0U1Q1T6"/>
<evidence type="ECO:0000256" key="4">
    <source>
        <dbReference type="ARBA" id="ARBA00023136"/>
    </source>
</evidence>
<protein>
    <recommendedName>
        <fullName evidence="5">UPF0756 membrane protein AAV94_03420</fullName>
    </recommendedName>
</protein>
<comment type="caution">
    <text evidence="5">Lacks conserved residue(s) required for the propagation of feature annotation.</text>
</comment>
<gene>
    <name evidence="6" type="ORF">AAV94_03420</name>
</gene>
<comment type="caution">
    <text evidence="6">The sequence shown here is derived from an EMBL/GenBank/DDBJ whole genome shotgun (WGS) entry which is preliminary data.</text>
</comment>
<evidence type="ECO:0000256" key="5">
    <source>
        <dbReference type="HAMAP-Rule" id="MF_01874"/>
    </source>
</evidence>
<keyword evidence="3 5" id="KW-1133">Transmembrane helix</keyword>
<dbReference type="GO" id="GO:0005886">
    <property type="term" value="C:plasma membrane"/>
    <property type="evidence" value="ECO:0007669"/>
    <property type="project" value="UniProtKB-SubCell"/>
</dbReference>
<keyword evidence="4 5" id="KW-0472">Membrane</keyword>
<accession>A0A0U1Q1T6</accession>
<keyword evidence="1 5" id="KW-1003">Cell membrane</keyword>
<dbReference type="Proteomes" id="UP000050580">
    <property type="component" value="Unassembled WGS sequence"/>
</dbReference>
<feature type="transmembrane region" description="Helical" evidence="5">
    <location>
        <begin position="51"/>
        <end position="70"/>
    </location>
</feature>
<dbReference type="PANTHER" id="PTHR38452">
    <property type="entry name" value="UPF0756 MEMBRANE PROTEIN YEAL"/>
    <property type="match status" value="1"/>
</dbReference>